<dbReference type="PANTHER" id="PTHR48100">
    <property type="entry name" value="BROAD-SPECIFICITY PHOSPHATASE YOR283W-RELATED"/>
    <property type="match status" value="1"/>
</dbReference>
<proteinExistence type="predicted"/>
<dbReference type="PANTHER" id="PTHR48100:SF62">
    <property type="entry name" value="GLUCOSYL-3-PHOSPHOGLYCERATE PHOSPHATASE"/>
    <property type="match status" value="1"/>
</dbReference>
<keyword evidence="1" id="KW-0378">Hydrolase</keyword>
<dbReference type="GO" id="GO:0016787">
    <property type="term" value="F:hydrolase activity"/>
    <property type="evidence" value="ECO:0007669"/>
    <property type="project" value="UniProtKB-KW"/>
</dbReference>
<evidence type="ECO:0000313" key="1">
    <source>
        <dbReference type="EMBL" id="MDP4538528.1"/>
    </source>
</evidence>
<dbReference type="RefSeq" id="WP_305928659.1">
    <property type="nucleotide sequence ID" value="NZ_JAVAIL010000001.1"/>
</dbReference>
<dbReference type="SUPFAM" id="SSF53254">
    <property type="entry name" value="Phosphoglycerate mutase-like"/>
    <property type="match status" value="1"/>
</dbReference>
<gene>
    <name evidence="1" type="ORF">Q9K01_02680</name>
</gene>
<keyword evidence="2" id="KW-1185">Reference proteome</keyword>
<evidence type="ECO:0000313" key="2">
    <source>
        <dbReference type="Proteomes" id="UP001235664"/>
    </source>
</evidence>
<comment type="caution">
    <text evidence="1">The sequence shown here is derived from an EMBL/GenBank/DDBJ whole genome shotgun (WGS) entry which is preliminary data.</text>
</comment>
<dbReference type="Gene3D" id="3.40.50.1240">
    <property type="entry name" value="Phosphoglycerate mutase-like"/>
    <property type="match status" value="1"/>
</dbReference>
<dbReference type="EMBL" id="JAVAIL010000001">
    <property type="protein sequence ID" value="MDP4538528.1"/>
    <property type="molecule type" value="Genomic_DNA"/>
</dbReference>
<dbReference type="EC" id="3.1.3.-" evidence="1"/>
<dbReference type="InterPro" id="IPR029033">
    <property type="entry name" value="His_PPase_superfam"/>
</dbReference>
<reference evidence="1 2" key="1">
    <citation type="submission" date="2023-08" db="EMBL/GenBank/DDBJ databases">
        <title>genomic of DY56.</title>
        <authorList>
            <person name="Wang Y."/>
        </authorList>
    </citation>
    <scope>NUCLEOTIDE SEQUENCE [LARGE SCALE GENOMIC DNA]</scope>
    <source>
        <strain evidence="1 2">DY56-A-20</strain>
    </source>
</reference>
<dbReference type="InterPro" id="IPR050275">
    <property type="entry name" value="PGM_Phosphatase"/>
</dbReference>
<accession>A0ABT9H5E6</accession>
<dbReference type="Proteomes" id="UP001235664">
    <property type="component" value="Unassembled WGS sequence"/>
</dbReference>
<protein>
    <submittedName>
        <fullName evidence="1">Histidine phosphatase family protein</fullName>
        <ecNumber evidence="1">3.1.3.-</ecNumber>
    </submittedName>
</protein>
<dbReference type="CDD" id="cd07067">
    <property type="entry name" value="HP_PGM_like"/>
    <property type="match status" value="1"/>
</dbReference>
<dbReference type="InterPro" id="IPR013078">
    <property type="entry name" value="His_Pase_superF_clade-1"/>
</dbReference>
<sequence length="198" mass="21408">MTVTILLIRHAAHAHLGHILSGRTAGGSLTADGVLQARHIARHLADQPIAEVHSSPVLRAQETAGEIAAAQGLDLSSEPALDEVDFGEWTGKRFDELARDPAWQSWNDNRAQARAPEGETMLEVQQRIERHFKETAERLAGGIVAMVSHCDTIRAAIAGILGLSLDHLLRFDIAPASVSRIEVGDWGARVLSLNERAA</sequence>
<dbReference type="SMART" id="SM00855">
    <property type="entry name" value="PGAM"/>
    <property type="match status" value="1"/>
</dbReference>
<organism evidence="1 2">
    <name type="scientific">Qipengyuania benthica</name>
    <dbReference type="NCBI Taxonomy" id="3067651"/>
    <lineage>
        <taxon>Bacteria</taxon>
        <taxon>Pseudomonadati</taxon>
        <taxon>Pseudomonadota</taxon>
        <taxon>Alphaproteobacteria</taxon>
        <taxon>Sphingomonadales</taxon>
        <taxon>Erythrobacteraceae</taxon>
        <taxon>Qipengyuania</taxon>
    </lineage>
</organism>
<dbReference type="Pfam" id="PF00300">
    <property type="entry name" value="His_Phos_1"/>
    <property type="match status" value="1"/>
</dbReference>
<name>A0ABT9H5E6_9SPHN</name>